<dbReference type="EnsemblPlants" id="PGSC0003DMT400087442">
    <property type="protein sequence ID" value="PGSC0003DMT400087442"/>
    <property type="gene ID" value="PGSC0003DMG400037013"/>
</dbReference>
<accession>M1DDU9</accession>
<dbReference type="HOGENOM" id="CLU_033598_3_1_1"/>
<reference evidence="1" key="2">
    <citation type="submission" date="2015-06" db="UniProtKB">
        <authorList>
            <consortium name="EnsemblPlants"/>
        </authorList>
    </citation>
    <scope>IDENTIFICATION</scope>
    <source>
        <strain evidence="1">DM1-3 516 R44</strain>
    </source>
</reference>
<dbReference type="PaxDb" id="4113-PGSC0003DMT400087442"/>
<evidence type="ECO:0000313" key="1">
    <source>
        <dbReference type="EnsemblPlants" id="PGSC0003DMT400087442"/>
    </source>
</evidence>
<dbReference type="Gramene" id="PGSC0003DMT400087442">
    <property type="protein sequence ID" value="PGSC0003DMT400087442"/>
    <property type="gene ID" value="PGSC0003DMG400037013"/>
</dbReference>
<proteinExistence type="predicted"/>
<sequence length="176" mass="19801">MSVNGSSGSQVRHKHDIGNLIDCNEPNVNDPNLVGGVGAIRLPPAERNALFHITSTMLNILQLKRLFGGMAHEDPHEHIRNFVDVCGLFSFKNISQELVRLSYDEPYLIAAQLLDGMTKINRAWYTREDQMSPLTFKLTKEQIGKDQERDQNMAKMMTQLDILAKNVMGAGNHNAR</sequence>
<dbReference type="InParanoid" id="M1DDU9"/>
<organism evidence="1 2">
    <name type="scientific">Solanum tuberosum</name>
    <name type="common">Potato</name>
    <dbReference type="NCBI Taxonomy" id="4113"/>
    <lineage>
        <taxon>Eukaryota</taxon>
        <taxon>Viridiplantae</taxon>
        <taxon>Streptophyta</taxon>
        <taxon>Embryophyta</taxon>
        <taxon>Tracheophyta</taxon>
        <taxon>Spermatophyta</taxon>
        <taxon>Magnoliopsida</taxon>
        <taxon>eudicotyledons</taxon>
        <taxon>Gunneridae</taxon>
        <taxon>Pentapetalae</taxon>
        <taxon>asterids</taxon>
        <taxon>lamiids</taxon>
        <taxon>Solanales</taxon>
        <taxon>Solanaceae</taxon>
        <taxon>Solanoideae</taxon>
        <taxon>Solaneae</taxon>
        <taxon>Solanum</taxon>
    </lineage>
</organism>
<reference evidence="2" key="1">
    <citation type="journal article" date="2011" name="Nature">
        <title>Genome sequence and analysis of the tuber crop potato.</title>
        <authorList>
            <consortium name="The Potato Genome Sequencing Consortium"/>
        </authorList>
    </citation>
    <scope>NUCLEOTIDE SEQUENCE [LARGE SCALE GENOMIC DNA]</scope>
    <source>
        <strain evidence="2">cv. DM1-3 516 R44</strain>
    </source>
</reference>
<dbReference type="Proteomes" id="UP000011115">
    <property type="component" value="Unassembled WGS sequence"/>
</dbReference>
<protein>
    <submittedName>
        <fullName evidence="1">Uncharacterized protein</fullName>
    </submittedName>
</protein>
<keyword evidence="2" id="KW-1185">Reference proteome</keyword>
<evidence type="ECO:0000313" key="2">
    <source>
        <dbReference type="Proteomes" id="UP000011115"/>
    </source>
</evidence>
<dbReference type="AlphaFoldDB" id="M1DDU9"/>
<name>M1DDU9_SOLTU</name>